<feature type="region of interest" description="Disordered" evidence="1">
    <location>
        <begin position="388"/>
        <end position="414"/>
    </location>
</feature>
<organism evidence="2 3">
    <name type="scientific">Kwoniella europaea PYCC6329</name>
    <dbReference type="NCBI Taxonomy" id="1423913"/>
    <lineage>
        <taxon>Eukaryota</taxon>
        <taxon>Fungi</taxon>
        <taxon>Dikarya</taxon>
        <taxon>Basidiomycota</taxon>
        <taxon>Agaricomycotina</taxon>
        <taxon>Tremellomycetes</taxon>
        <taxon>Tremellales</taxon>
        <taxon>Cryptococcaceae</taxon>
        <taxon>Kwoniella</taxon>
    </lineage>
</organism>
<proteinExistence type="predicted"/>
<keyword evidence="3" id="KW-1185">Reference proteome</keyword>
<dbReference type="Proteomes" id="UP001358614">
    <property type="component" value="Chromosome 1"/>
</dbReference>
<dbReference type="EMBL" id="CP144089">
    <property type="protein sequence ID" value="WWD02419.1"/>
    <property type="molecule type" value="Genomic_DNA"/>
</dbReference>
<name>A0AAX4K942_9TREE</name>
<feature type="compositionally biased region" description="Basic and acidic residues" evidence="1">
    <location>
        <begin position="292"/>
        <end position="315"/>
    </location>
</feature>
<sequence length="425" mass="48991">MESPVTESSPLSLPSSPSRQRSEKPDIEFLEELAKKGFWDIEYELNMFAKTQGYKYQLNVVTHYGLPKKARSHFKLYCSHFLNGNGNGKGNNLNSSSSSSSRKTCKHVLSFKYIGQCSGEYDPLDGPFELDYEEKSPINQNHNHPPSKCYTLGQVPSKEERISNHDKRMNKMTISMNKSIAQIPAHRPTPTATLTPTQVSYPEGVGSTDDAQSSHNNHHQNENNQGDASGHAHNYLYDDQYPAQLVRTSSEQDTVQVHKGISFASKRNTQQSNHLIGQEVLHIGSPMGYTRHQGDDASDDQRPNDLQEEGSKDEDIPWTFNLDKLNSHFERFQRKIKQSEIENLELKRKLRVLEARLGDEDNLQLIKDERDTYKRKYEELKAITKEQHRLLENDRKRRQDFERSEKDSSDKKRKVDERWLALLED</sequence>
<evidence type="ECO:0000313" key="2">
    <source>
        <dbReference type="EMBL" id="WWD02419.1"/>
    </source>
</evidence>
<dbReference type="AlphaFoldDB" id="A0AAX4K942"/>
<dbReference type="GeneID" id="91099262"/>
<protein>
    <submittedName>
        <fullName evidence="2">Uncharacterized protein</fullName>
    </submittedName>
</protein>
<accession>A0AAX4K942</accession>
<dbReference type="KEGG" id="ker:91099262"/>
<evidence type="ECO:0000313" key="3">
    <source>
        <dbReference type="Proteomes" id="UP001358614"/>
    </source>
</evidence>
<reference evidence="2 3" key="1">
    <citation type="submission" date="2024-01" db="EMBL/GenBank/DDBJ databases">
        <title>Comparative genomics of Cryptococcus and Kwoniella reveals pathogenesis evolution and contrasting modes of karyotype evolution via chromosome fusion or intercentromeric recombination.</title>
        <authorList>
            <person name="Coelho M.A."/>
            <person name="David-Palma M."/>
            <person name="Shea T."/>
            <person name="Bowers K."/>
            <person name="McGinley-Smith S."/>
            <person name="Mohammad A.W."/>
            <person name="Gnirke A."/>
            <person name="Yurkov A.M."/>
            <person name="Nowrousian M."/>
            <person name="Sun S."/>
            <person name="Cuomo C.A."/>
            <person name="Heitman J."/>
        </authorList>
    </citation>
    <scope>NUCLEOTIDE SEQUENCE [LARGE SCALE GENOMIC DNA]</scope>
    <source>
        <strain evidence="2 3">PYCC6329</strain>
    </source>
</reference>
<feature type="compositionally biased region" description="Polar residues" evidence="1">
    <location>
        <begin position="190"/>
        <end position="200"/>
    </location>
</feature>
<evidence type="ECO:0000256" key="1">
    <source>
        <dbReference type="SAM" id="MobiDB-lite"/>
    </source>
</evidence>
<gene>
    <name evidence="2" type="ORF">V865_000458</name>
</gene>
<feature type="region of interest" description="Disordered" evidence="1">
    <location>
        <begin position="1"/>
        <end position="25"/>
    </location>
</feature>
<feature type="compositionally biased region" description="Low complexity" evidence="1">
    <location>
        <begin position="8"/>
        <end position="18"/>
    </location>
</feature>
<feature type="region of interest" description="Disordered" evidence="1">
    <location>
        <begin position="286"/>
        <end position="317"/>
    </location>
</feature>
<feature type="region of interest" description="Disordered" evidence="1">
    <location>
        <begin position="181"/>
        <end position="234"/>
    </location>
</feature>
<dbReference type="RefSeq" id="XP_066080386.1">
    <property type="nucleotide sequence ID" value="XM_066224289.1"/>
</dbReference>